<evidence type="ECO:0000313" key="3">
    <source>
        <dbReference type="Proteomes" id="UP000332933"/>
    </source>
</evidence>
<reference evidence="1" key="2">
    <citation type="submission" date="2019-06" db="EMBL/GenBank/DDBJ databases">
        <title>Genomics analysis of Aphanomyces spp. identifies a new class of oomycete effector associated with host adaptation.</title>
        <authorList>
            <person name="Gaulin E."/>
        </authorList>
    </citation>
    <scope>NUCLEOTIDE SEQUENCE</scope>
    <source>
        <strain evidence="1">CBS 578.67</strain>
    </source>
</reference>
<sequence>MATVGALAGIVQDPVLAYAIMAGPDAALPLNLVLHAEFAVYLTHEFEIWRLSCCCGCLRQCDPCYDTTVAPTHRCPSVWSSRATVDTFNVRYTRHQSKESPCIACGNTFTPAMATECVGTHGVAQRPAQDVGIGVRSANRVLSPSIGALQSPRIHRAFARGTYPRYGSTTTAGRECRRYGPPSNQIPKIISSILPCLCAVLAKSFSRRSRRTMEHLQDVAATLHDVMPLYYPMNPPSHVCLAATFSLKTLSSITILVQDNTFHRWMINGSIHRRH</sequence>
<protein>
    <submittedName>
        <fullName evidence="2">Aste57867_760 protein</fullName>
    </submittedName>
</protein>
<evidence type="ECO:0000313" key="2">
    <source>
        <dbReference type="EMBL" id="VFT77984.1"/>
    </source>
</evidence>
<dbReference type="EMBL" id="CAADRA010000045">
    <property type="protein sequence ID" value="VFT77984.1"/>
    <property type="molecule type" value="Genomic_DNA"/>
</dbReference>
<dbReference type="EMBL" id="VJMH01000045">
    <property type="protein sequence ID" value="KAF0719840.1"/>
    <property type="molecule type" value="Genomic_DNA"/>
</dbReference>
<keyword evidence="3" id="KW-1185">Reference proteome</keyword>
<dbReference type="AlphaFoldDB" id="A0A485K4L2"/>
<organism evidence="2 3">
    <name type="scientific">Aphanomyces stellatus</name>
    <dbReference type="NCBI Taxonomy" id="120398"/>
    <lineage>
        <taxon>Eukaryota</taxon>
        <taxon>Sar</taxon>
        <taxon>Stramenopiles</taxon>
        <taxon>Oomycota</taxon>
        <taxon>Saprolegniomycetes</taxon>
        <taxon>Saprolegniales</taxon>
        <taxon>Verrucalvaceae</taxon>
        <taxon>Aphanomyces</taxon>
    </lineage>
</organism>
<name>A0A485K4L2_9STRA</name>
<gene>
    <name evidence="2" type="primary">Aste57867_760</name>
    <name evidence="1" type="ORF">As57867_000759</name>
    <name evidence="2" type="ORF">ASTE57867_760</name>
</gene>
<reference evidence="2 3" key="1">
    <citation type="submission" date="2019-03" db="EMBL/GenBank/DDBJ databases">
        <authorList>
            <person name="Gaulin E."/>
            <person name="Dumas B."/>
        </authorList>
    </citation>
    <scope>NUCLEOTIDE SEQUENCE [LARGE SCALE GENOMIC DNA]</scope>
    <source>
        <strain evidence="2">CBS 568.67</strain>
    </source>
</reference>
<proteinExistence type="predicted"/>
<accession>A0A485K4L2</accession>
<dbReference type="Proteomes" id="UP000332933">
    <property type="component" value="Unassembled WGS sequence"/>
</dbReference>
<evidence type="ECO:0000313" key="1">
    <source>
        <dbReference type="EMBL" id="KAF0719840.1"/>
    </source>
</evidence>